<dbReference type="KEGG" id="sbae:DSM104329_00465"/>
<dbReference type="Pfam" id="PF08327">
    <property type="entry name" value="AHSA1"/>
    <property type="match status" value="1"/>
</dbReference>
<dbReference type="AlphaFoldDB" id="A0A9E7BZ16"/>
<proteinExistence type="inferred from homology"/>
<dbReference type="InterPro" id="IPR013538">
    <property type="entry name" value="ASHA1/2-like_C"/>
</dbReference>
<gene>
    <name evidence="3" type="ORF">DSM104329_00465</name>
</gene>
<keyword evidence="4" id="KW-1185">Reference proteome</keyword>
<evidence type="ECO:0000313" key="3">
    <source>
        <dbReference type="EMBL" id="UGS34094.1"/>
    </source>
</evidence>
<dbReference type="Proteomes" id="UP001162834">
    <property type="component" value="Chromosome"/>
</dbReference>
<protein>
    <recommendedName>
        <fullName evidence="2">Activator of Hsp90 ATPase homologue 1/2-like C-terminal domain-containing protein</fullName>
    </recommendedName>
</protein>
<dbReference type="EMBL" id="CP087164">
    <property type="protein sequence ID" value="UGS34094.1"/>
    <property type="molecule type" value="Genomic_DNA"/>
</dbReference>
<dbReference type="InterPro" id="IPR023393">
    <property type="entry name" value="START-like_dom_sf"/>
</dbReference>
<dbReference type="CDD" id="cd08891">
    <property type="entry name" value="SRPBCC_CalC"/>
    <property type="match status" value="1"/>
</dbReference>
<dbReference type="SUPFAM" id="SSF55961">
    <property type="entry name" value="Bet v1-like"/>
    <property type="match status" value="1"/>
</dbReference>
<name>A0A9E7BZ16_9ACTN</name>
<sequence length="157" mass="17993">MIQQQIESIRRQVTVRASQQRAFEVFTAGMTGWWPKQHHIGSAPIEEIVIEPHEGGRWYTRHEDGTETSTGFVQAWEPYDRVVLTWNINAEWKYDPGLITPVELRFVAEAPDRTRVELEHRELERFGAEAEKMRAVFESPDAWAGTLAAFAAAVEQG</sequence>
<feature type="domain" description="Activator of Hsp90 ATPase homologue 1/2-like C-terminal" evidence="2">
    <location>
        <begin position="17"/>
        <end position="136"/>
    </location>
</feature>
<comment type="similarity">
    <text evidence="1">Belongs to the AHA1 family.</text>
</comment>
<dbReference type="RefSeq" id="WP_259313783.1">
    <property type="nucleotide sequence ID" value="NZ_CP087164.1"/>
</dbReference>
<accession>A0A9E7BZ16</accession>
<reference evidence="3" key="1">
    <citation type="journal article" date="2022" name="Int. J. Syst. Evol. Microbiol.">
        <title>Pseudomonas aegrilactucae sp. nov. and Pseudomonas morbosilactucae sp. nov., pathogens causing bacterial rot of lettuce in Japan.</title>
        <authorList>
            <person name="Sawada H."/>
            <person name="Fujikawa T."/>
            <person name="Satou M."/>
        </authorList>
    </citation>
    <scope>NUCLEOTIDE SEQUENCE</scope>
    <source>
        <strain evidence="3">0166_1</strain>
    </source>
</reference>
<evidence type="ECO:0000256" key="1">
    <source>
        <dbReference type="ARBA" id="ARBA00006817"/>
    </source>
</evidence>
<evidence type="ECO:0000259" key="2">
    <source>
        <dbReference type="Pfam" id="PF08327"/>
    </source>
</evidence>
<evidence type="ECO:0000313" key="4">
    <source>
        <dbReference type="Proteomes" id="UP001162834"/>
    </source>
</evidence>
<organism evidence="3 4">
    <name type="scientific">Capillimicrobium parvum</name>
    <dbReference type="NCBI Taxonomy" id="2884022"/>
    <lineage>
        <taxon>Bacteria</taxon>
        <taxon>Bacillati</taxon>
        <taxon>Actinomycetota</taxon>
        <taxon>Thermoleophilia</taxon>
        <taxon>Solirubrobacterales</taxon>
        <taxon>Capillimicrobiaceae</taxon>
        <taxon>Capillimicrobium</taxon>
    </lineage>
</organism>
<dbReference type="Gene3D" id="3.30.530.20">
    <property type="match status" value="1"/>
</dbReference>